<evidence type="ECO:0000256" key="3">
    <source>
        <dbReference type="ARBA" id="ARBA00023125"/>
    </source>
</evidence>
<accession>A0A9D9NM26</accession>
<dbReference type="Gene3D" id="1.10.443.10">
    <property type="entry name" value="Intergrase catalytic core"/>
    <property type="match status" value="1"/>
</dbReference>
<comment type="caution">
    <text evidence="7">The sequence shown here is derived from an EMBL/GenBank/DDBJ whole genome shotgun (WGS) entry which is preliminary data.</text>
</comment>
<dbReference type="InterPro" id="IPR025269">
    <property type="entry name" value="SAM-like_dom"/>
</dbReference>
<dbReference type="AlphaFoldDB" id="A0A9D9NM26"/>
<dbReference type="InterPro" id="IPR044068">
    <property type="entry name" value="CB"/>
</dbReference>
<dbReference type="InterPro" id="IPR013762">
    <property type="entry name" value="Integrase-like_cat_sf"/>
</dbReference>
<evidence type="ECO:0000256" key="1">
    <source>
        <dbReference type="ARBA" id="ARBA00008857"/>
    </source>
</evidence>
<protein>
    <submittedName>
        <fullName evidence="7">Site-specific integrase</fullName>
    </submittedName>
</protein>
<dbReference type="GO" id="GO:0003677">
    <property type="term" value="F:DNA binding"/>
    <property type="evidence" value="ECO:0007669"/>
    <property type="project" value="UniProtKB-UniRule"/>
</dbReference>
<dbReference type="GO" id="GO:0015074">
    <property type="term" value="P:DNA integration"/>
    <property type="evidence" value="ECO:0007669"/>
    <property type="project" value="UniProtKB-KW"/>
</dbReference>
<dbReference type="InterPro" id="IPR050090">
    <property type="entry name" value="Tyrosine_recombinase_XerCD"/>
</dbReference>
<organism evidence="7 8">
    <name type="scientific">Candidatus Cryptobacteroides excrementipullorum</name>
    <dbReference type="NCBI Taxonomy" id="2840761"/>
    <lineage>
        <taxon>Bacteria</taxon>
        <taxon>Pseudomonadati</taxon>
        <taxon>Bacteroidota</taxon>
        <taxon>Bacteroidia</taxon>
        <taxon>Bacteroidales</taxon>
        <taxon>Candidatus Cryptobacteroides</taxon>
    </lineage>
</organism>
<keyword evidence="4" id="KW-0233">DNA recombination</keyword>
<dbReference type="Gene3D" id="1.10.150.130">
    <property type="match status" value="1"/>
</dbReference>
<dbReference type="Pfam" id="PF00589">
    <property type="entry name" value="Phage_integrase"/>
    <property type="match status" value="1"/>
</dbReference>
<sequence length="324" mass="36797">MKQKKQKITFLSWLGLQASELRDAGKFSTARNYRRALSSFAAFSASYYGPGGEYRDYPAGMPDWPDESTIRKYSTWLQRRGVVRNTVSFYMRILRSAYNKAADSGIVIQQHPFSHVYTGVDKTRKRAVDEDIIVRLQSLDLAGKPSLALARDMFIFSYCTRGMAFVDMAFLKKHDIYGDTISYSRKKTGQRMYVHIEKCVRTILDRYCGSDSEFIFPVIRSSEPEAAFREYQSSLGYYNRNLKVLSSLSGSDVRLSSYIARHSWASNARKYNIPLSIISAGMGHDSEKTTMIYLASLDNSEIDNANRKIVSRIENLGSAGETAH</sequence>
<evidence type="ECO:0000313" key="8">
    <source>
        <dbReference type="Proteomes" id="UP000823771"/>
    </source>
</evidence>
<dbReference type="InterPro" id="IPR002104">
    <property type="entry name" value="Integrase_catalytic"/>
</dbReference>
<dbReference type="SUPFAM" id="SSF56349">
    <property type="entry name" value="DNA breaking-rejoining enzymes"/>
    <property type="match status" value="1"/>
</dbReference>
<evidence type="ECO:0000259" key="6">
    <source>
        <dbReference type="PROSITE" id="PS51900"/>
    </source>
</evidence>
<reference evidence="7" key="2">
    <citation type="journal article" date="2021" name="PeerJ">
        <title>Extensive microbial diversity within the chicken gut microbiome revealed by metagenomics and culture.</title>
        <authorList>
            <person name="Gilroy R."/>
            <person name="Ravi A."/>
            <person name="Getino M."/>
            <person name="Pursley I."/>
            <person name="Horton D.L."/>
            <person name="Alikhan N.F."/>
            <person name="Baker D."/>
            <person name="Gharbi K."/>
            <person name="Hall N."/>
            <person name="Watson M."/>
            <person name="Adriaenssens E.M."/>
            <person name="Foster-Nyarko E."/>
            <person name="Jarju S."/>
            <person name="Secka A."/>
            <person name="Antonio M."/>
            <person name="Oren A."/>
            <person name="Chaudhuri R.R."/>
            <person name="La Ragione R."/>
            <person name="Hildebrand F."/>
            <person name="Pallen M.J."/>
        </authorList>
    </citation>
    <scope>NUCLEOTIDE SEQUENCE</scope>
    <source>
        <strain evidence="7">2478</strain>
    </source>
</reference>
<dbReference type="InterPro" id="IPR011010">
    <property type="entry name" value="DNA_brk_join_enz"/>
</dbReference>
<dbReference type="GO" id="GO:0006310">
    <property type="term" value="P:DNA recombination"/>
    <property type="evidence" value="ECO:0007669"/>
    <property type="project" value="UniProtKB-KW"/>
</dbReference>
<evidence type="ECO:0000256" key="5">
    <source>
        <dbReference type="PROSITE-ProRule" id="PRU01248"/>
    </source>
</evidence>
<evidence type="ECO:0000256" key="4">
    <source>
        <dbReference type="ARBA" id="ARBA00023172"/>
    </source>
</evidence>
<evidence type="ECO:0000313" key="7">
    <source>
        <dbReference type="EMBL" id="MBO8478471.1"/>
    </source>
</evidence>
<gene>
    <name evidence="7" type="ORF">IAB80_06265</name>
</gene>
<dbReference type="Pfam" id="PF13102">
    <property type="entry name" value="Phage_int_SAM_5"/>
    <property type="match status" value="1"/>
</dbReference>
<dbReference type="PANTHER" id="PTHR30349:SF64">
    <property type="entry name" value="PROPHAGE INTEGRASE INTD-RELATED"/>
    <property type="match status" value="1"/>
</dbReference>
<dbReference type="CDD" id="cd01185">
    <property type="entry name" value="INTN1_C_like"/>
    <property type="match status" value="1"/>
</dbReference>
<dbReference type="Proteomes" id="UP000823771">
    <property type="component" value="Unassembled WGS sequence"/>
</dbReference>
<dbReference type="PANTHER" id="PTHR30349">
    <property type="entry name" value="PHAGE INTEGRASE-RELATED"/>
    <property type="match status" value="1"/>
</dbReference>
<comment type="similarity">
    <text evidence="1">Belongs to the 'phage' integrase family.</text>
</comment>
<reference evidence="7" key="1">
    <citation type="submission" date="2020-10" db="EMBL/GenBank/DDBJ databases">
        <authorList>
            <person name="Gilroy R."/>
        </authorList>
    </citation>
    <scope>NUCLEOTIDE SEQUENCE</scope>
    <source>
        <strain evidence="7">2478</strain>
    </source>
</reference>
<dbReference type="PROSITE" id="PS51900">
    <property type="entry name" value="CB"/>
    <property type="match status" value="1"/>
</dbReference>
<keyword evidence="3 5" id="KW-0238">DNA-binding</keyword>
<proteinExistence type="inferred from homology"/>
<keyword evidence="2" id="KW-0229">DNA integration</keyword>
<evidence type="ECO:0000256" key="2">
    <source>
        <dbReference type="ARBA" id="ARBA00022908"/>
    </source>
</evidence>
<feature type="domain" description="Core-binding (CB)" evidence="6">
    <location>
        <begin position="1"/>
        <end position="102"/>
    </location>
</feature>
<dbReference type="InterPro" id="IPR010998">
    <property type="entry name" value="Integrase_recombinase_N"/>
</dbReference>
<name>A0A9D9NM26_9BACT</name>
<dbReference type="EMBL" id="JADILZ010000054">
    <property type="protein sequence ID" value="MBO8478471.1"/>
    <property type="molecule type" value="Genomic_DNA"/>
</dbReference>